<evidence type="ECO:0000313" key="2">
    <source>
        <dbReference type="EMBL" id="KAK3309386.1"/>
    </source>
</evidence>
<evidence type="ECO:0000256" key="1">
    <source>
        <dbReference type="SAM" id="MobiDB-lite"/>
    </source>
</evidence>
<name>A0AAJ0H057_9PEZI</name>
<comment type="caution">
    <text evidence="2">The sequence shown here is derived from an EMBL/GenBank/DDBJ whole genome shotgun (WGS) entry which is preliminary data.</text>
</comment>
<reference evidence="2" key="1">
    <citation type="journal article" date="2023" name="Mol. Phylogenet. Evol.">
        <title>Genome-scale phylogeny and comparative genomics of the fungal order Sordariales.</title>
        <authorList>
            <person name="Hensen N."/>
            <person name="Bonometti L."/>
            <person name="Westerberg I."/>
            <person name="Brannstrom I.O."/>
            <person name="Guillou S."/>
            <person name="Cros-Aarteil S."/>
            <person name="Calhoun S."/>
            <person name="Haridas S."/>
            <person name="Kuo A."/>
            <person name="Mondo S."/>
            <person name="Pangilinan J."/>
            <person name="Riley R."/>
            <person name="LaButti K."/>
            <person name="Andreopoulos B."/>
            <person name="Lipzen A."/>
            <person name="Chen C."/>
            <person name="Yan M."/>
            <person name="Daum C."/>
            <person name="Ng V."/>
            <person name="Clum A."/>
            <person name="Steindorff A."/>
            <person name="Ohm R.A."/>
            <person name="Martin F."/>
            <person name="Silar P."/>
            <person name="Natvig D.O."/>
            <person name="Lalanne C."/>
            <person name="Gautier V."/>
            <person name="Ament-Velasquez S.L."/>
            <person name="Kruys A."/>
            <person name="Hutchinson M.I."/>
            <person name="Powell A.J."/>
            <person name="Barry K."/>
            <person name="Miller A.N."/>
            <person name="Grigoriev I.V."/>
            <person name="Debuchy R."/>
            <person name="Gladieux P."/>
            <person name="Hiltunen Thoren M."/>
            <person name="Johannesson H."/>
        </authorList>
    </citation>
    <scope>NUCLEOTIDE SEQUENCE</scope>
    <source>
        <strain evidence="2">CBS 333.67</strain>
    </source>
</reference>
<dbReference type="EMBL" id="JAUDZG010000001">
    <property type="protein sequence ID" value="KAK3309386.1"/>
    <property type="molecule type" value="Genomic_DNA"/>
</dbReference>
<evidence type="ECO:0000313" key="3">
    <source>
        <dbReference type="Proteomes" id="UP001273166"/>
    </source>
</evidence>
<proteinExistence type="predicted"/>
<dbReference type="Proteomes" id="UP001273166">
    <property type="component" value="Unassembled WGS sequence"/>
</dbReference>
<accession>A0AAJ0H057</accession>
<feature type="region of interest" description="Disordered" evidence="1">
    <location>
        <begin position="42"/>
        <end position="67"/>
    </location>
</feature>
<dbReference type="RefSeq" id="XP_062725166.1">
    <property type="nucleotide sequence ID" value="XM_062865301.1"/>
</dbReference>
<sequence>MDSVEVVTLDSPFLNLAALYEVDPDADVLLTVPPPNQVFAPWNEPPQKDDGVNRGNINSPGTAAAAPLSRPGLRIKVSSRHLELASRVFRNKLQFGGSKAARQSDGRVHLKLAEQFDPQAVCIVMDAIHGRGSKVPKSVDVETLAQVALLVDRFHVFDAVEVYAERWISKLEDTIPRAYNRDLVLWLYISYVFRHSGIFKVVTKLAAAQSPGPIKTLGLPIREKIIKHIDEQRQTLLAQAITILHQTLDDLSSNSVPCAAQNCDALLLGELIKALQKQRLLPVVWPSLPPPPSGKDKPSFFFPGVSFAVLVDAVRDGIRLIYEEPHGLGPCEKKKKGSDNENVAAPSHQLNVLGISSERLPATPAASPEPVEVDRFPPPLAHECDARTAVWRLDGLKDLGEGVQGLVLVSGLGYRLY</sequence>
<protein>
    <recommendedName>
        <fullName evidence="4">BTB domain-containing protein</fullName>
    </recommendedName>
</protein>
<gene>
    <name evidence="2" type="ORF">B0T15DRAFT_405605</name>
</gene>
<dbReference type="AlphaFoldDB" id="A0AAJ0H057"/>
<organism evidence="2 3">
    <name type="scientific">Chaetomium strumarium</name>
    <dbReference type="NCBI Taxonomy" id="1170767"/>
    <lineage>
        <taxon>Eukaryota</taxon>
        <taxon>Fungi</taxon>
        <taxon>Dikarya</taxon>
        <taxon>Ascomycota</taxon>
        <taxon>Pezizomycotina</taxon>
        <taxon>Sordariomycetes</taxon>
        <taxon>Sordariomycetidae</taxon>
        <taxon>Sordariales</taxon>
        <taxon>Chaetomiaceae</taxon>
        <taxon>Chaetomium</taxon>
    </lineage>
</organism>
<dbReference type="GeneID" id="87884130"/>
<reference evidence="2" key="2">
    <citation type="submission" date="2023-06" db="EMBL/GenBank/DDBJ databases">
        <authorList>
            <consortium name="Lawrence Berkeley National Laboratory"/>
            <person name="Mondo S.J."/>
            <person name="Hensen N."/>
            <person name="Bonometti L."/>
            <person name="Westerberg I."/>
            <person name="Brannstrom I.O."/>
            <person name="Guillou S."/>
            <person name="Cros-Aarteil S."/>
            <person name="Calhoun S."/>
            <person name="Haridas S."/>
            <person name="Kuo A."/>
            <person name="Pangilinan J."/>
            <person name="Riley R."/>
            <person name="Labutti K."/>
            <person name="Andreopoulos B."/>
            <person name="Lipzen A."/>
            <person name="Chen C."/>
            <person name="Yanf M."/>
            <person name="Daum C."/>
            <person name="Ng V."/>
            <person name="Clum A."/>
            <person name="Steindorff A."/>
            <person name="Ohm R."/>
            <person name="Martin F."/>
            <person name="Silar P."/>
            <person name="Natvig D."/>
            <person name="Lalanne C."/>
            <person name="Gautier V."/>
            <person name="Ament-Velasquez S.L."/>
            <person name="Kruys A."/>
            <person name="Hutchinson M.I."/>
            <person name="Powell A.J."/>
            <person name="Barry K."/>
            <person name="Miller A.N."/>
            <person name="Grigoriev I.V."/>
            <person name="Debuchy R."/>
            <person name="Gladieux P."/>
            <person name="Thoren M.H."/>
            <person name="Johannesson H."/>
        </authorList>
    </citation>
    <scope>NUCLEOTIDE SEQUENCE</scope>
    <source>
        <strain evidence="2">CBS 333.67</strain>
    </source>
</reference>
<keyword evidence="3" id="KW-1185">Reference proteome</keyword>
<evidence type="ECO:0008006" key="4">
    <source>
        <dbReference type="Google" id="ProtNLM"/>
    </source>
</evidence>